<comment type="caution">
    <text evidence="1">The sequence shown here is derived from an EMBL/GenBank/DDBJ whole genome shotgun (WGS) entry which is preliminary data.</text>
</comment>
<accession>A0ACC2XRH4</accession>
<dbReference type="Proteomes" id="UP001234202">
    <property type="component" value="Unassembled WGS sequence"/>
</dbReference>
<reference evidence="1" key="1">
    <citation type="submission" date="2023-04" db="EMBL/GenBank/DDBJ databases">
        <title>Draft Genome sequencing of Naganishia species isolated from polar environments using Oxford Nanopore Technology.</title>
        <authorList>
            <person name="Leo P."/>
            <person name="Venkateswaran K."/>
        </authorList>
    </citation>
    <scope>NUCLEOTIDE SEQUENCE</scope>
    <source>
        <strain evidence="1">DBVPG 5303</strain>
    </source>
</reference>
<organism evidence="1 2">
    <name type="scientific">Naganishia onofrii</name>
    <dbReference type="NCBI Taxonomy" id="1851511"/>
    <lineage>
        <taxon>Eukaryota</taxon>
        <taxon>Fungi</taxon>
        <taxon>Dikarya</taxon>
        <taxon>Basidiomycota</taxon>
        <taxon>Agaricomycotina</taxon>
        <taxon>Tremellomycetes</taxon>
        <taxon>Filobasidiales</taxon>
        <taxon>Filobasidiaceae</taxon>
        <taxon>Naganishia</taxon>
    </lineage>
</organism>
<keyword evidence="2" id="KW-1185">Reference proteome</keyword>
<sequence>MDIDDKQDEILEYEDGDAPMGTDTVDADIILVDEAEGDAEMVDDAEVVKQDDNDDTPMLDDADAAGQPTIVEETMVEETEIVMQPAEEEREGDSDGDTPMREDGNDSIVILEEDAVEPLPVARLPQTNVNIAPPQQQLSSEETISMSSPSVNWPPQPTDVPPVPSLLPSALAVPQDIKHQEGKIHDATHHSSTQDLVDSTDGRPVDADAASIIAEPDATAAAVISRPPTPSATQPLQEEAEKADDASMMETRSNYVEPAGSVRESDFDGTGITGTAPNSVAGDAVEDRMNTSTTATTPLVPGSGGKWPPAPTEVPAVPSLLPSALAVPDHVHDGENGVLSSSGREGKLHVEGVGRGGKEESESVVAEPAGSVRAAETSASVRENGKHGDDGVEGKGEEEEDDASSVFTGKSELGDGATGGTGTQQISDLLPPIIIVITNTRHQPLFAPLPAGVEYSFPSAGSSEVGKTTSGAGWDTLSPILPDLQAELADAPMSELFMALRVSLGEEFAAERGKELVIYQEELGLKVGEDNKHAEQVTLNDIIQLHTGCGCPQPVVLHLEHDSQRFISRYEAIRKILADAREDGEEEALGDEEGEGETVYIDAYDEDDEDDELAYEDHEEHEHHEEEEDELAQDTTADDTLDAGKGGAVPANRQVTEEILEYEEDEGTTSAHIETVKEVAGRTTGTEVEPETETDQFGVDAAIRAAEQAAISSLSDPAPREGENNTALAPSNGVTSSTKRPLEEGAEQGGLVDGERQVKRKLSPEVDGGNVEA</sequence>
<dbReference type="EMBL" id="JASBWV010000006">
    <property type="protein sequence ID" value="KAJ9125986.1"/>
    <property type="molecule type" value="Genomic_DNA"/>
</dbReference>
<evidence type="ECO:0000313" key="2">
    <source>
        <dbReference type="Proteomes" id="UP001234202"/>
    </source>
</evidence>
<proteinExistence type="predicted"/>
<evidence type="ECO:0000313" key="1">
    <source>
        <dbReference type="EMBL" id="KAJ9125986.1"/>
    </source>
</evidence>
<gene>
    <name evidence="1" type="ORF">QFC24_002258</name>
</gene>
<protein>
    <submittedName>
        <fullName evidence="1">Uncharacterized protein</fullName>
    </submittedName>
</protein>
<name>A0ACC2XRH4_9TREE</name>